<gene>
    <name evidence="2" type="ORF">GCM10012282_19790</name>
</gene>
<feature type="signal peptide" evidence="1">
    <location>
        <begin position="1"/>
        <end position="31"/>
    </location>
</feature>
<evidence type="ECO:0000256" key="1">
    <source>
        <dbReference type="SAM" id="SignalP"/>
    </source>
</evidence>
<reference evidence="2" key="2">
    <citation type="submission" date="2020-09" db="EMBL/GenBank/DDBJ databases">
        <authorList>
            <person name="Sun Q."/>
            <person name="Zhou Y."/>
        </authorList>
    </citation>
    <scope>NUCLEOTIDE SEQUENCE</scope>
    <source>
        <strain evidence="2">CGMCC 4.7272</strain>
    </source>
</reference>
<name>A0A917KP58_9ACTN</name>
<sequence>MRRTAAAGLLTGTALAVALTGAAVVAAPAYAGSRGTLEVYPATVTPGTQVTVNTTACGAGGTAAGDASAVGAGAFVLAPGTHKEATVGQFRVPPGAQPGTYEIVARCDGEGDGRRLSGDLVVTLTSTRPPAHPPAHPRGSVKTGVGGALGPDPVQTAAGVAALAVAAAGGTWLLHRRARGDRI</sequence>
<dbReference type="EMBL" id="BMMU01000004">
    <property type="protein sequence ID" value="GGJ23322.1"/>
    <property type="molecule type" value="Genomic_DNA"/>
</dbReference>
<comment type="caution">
    <text evidence="2">The sequence shown here is derived from an EMBL/GenBank/DDBJ whole genome shotgun (WGS) entry which is preliminary data.</text>
</comment>
<keyword evidence="1" id="KW-0732">Signal</keyword>
<keyword evidence="3" id="KW-1185">Reference proteome</keyword>
<dbReference type="AlphaFoldDB" id="A0A917KP58"/>
<dbReference type="Proteomes" id="UP000625682">
    <property type="component" value="Unassembled WGS sequence"/>
</dbReference>
<evidence type="ECO:0000313" key="2">
    <source>
        <dbReference type="EMBL" id="GGJ23322.1"/>
    </source>
</evidence>
<accession>A0A917KP58</accession>
<feature type="chain" id="PRO_5038713180" description="Sortase" evidence="1">
    <location>
        <begin position="32"/>
        <end position="183"/>
    </location>
</feature>
<evidence type="ECO:0008006" key="4">
    <source>
        <dbReference type="Google" id="ProtNLM"/>
    </source>
</evidence>
<dbReference type="RefSeq" id="WP_189146882.1">
    <property type="nucleotide sequence ID" value="NZ_BAABER010000001.1"/>
</dbReference>
<reference evidence="2" key="1">
    <citation type="journal article" date="2014" name="Int. J. Syst. Evol. Microbiol.">
        <title>Complete genome sequence of Corynebacterium casei LMG S-19264T (=DSM 44701T), isolated from a smear-ripened cheese.</title>
        <authorList>
            <consortium name="US DOE Joint Genome Institute (JGI-PGF)"/>
            <person name="Walter F."/>
            <person name="Albersmeier A."/>
            <person name="Kalinowski J."/>
            <person name="Ruckert C."/>
        </authorList>
    </citation>
    <scope>NUCLEOTIDE SEQUENCE</scope>
    <source>
        <strain evidence="2">CGMCC 4.7272</strain>
    </source>
</reference>
<evidence type="ECO:0000313" key="3">
    <source>
        <dbReference type="Proteomes" id="UP000625682"/>
    </source>
</evidence>
<protein>
    <recommendedName>
        <fullName evidence="4">Sortase</fullName>
    </recommendedName>
</protein>
<proteinExistence type="predicted"/>
<organism evidence="2 3">
    <name type="scientific">Streptomyces lacrimifluminis</name>
    <dbReference type="NCBI Taxonomy" id="1500077"/>
    <lineage>
        <taxon>Bacteria</taxon>
        <taxon>Bacillati</taxon>
        <taxon>Actinomycetota</taxon>
        <taxon>Actinomycetes</taxon>
        <taxon>Kitasatosporales</taxon>
        <taxon>Streptomycetaceae</taxon>
        <taxon>Streptomyces</taxon>
    </lineage>
</organism>